<keyword evidence="2" id="KW-1185">Reference proteome</keyword>
<name>A0A346FCF4_9CAUD</name>
<dbReference type="Proteomes" id="UP000259812">
    <property type="component" value="Genome"/>
</dbReference>
<dbReference type="KEGG" id="vg:60320825"/>
<accession>A0A346FCF4</accession>
<gene>
    <name evidence="1" type="primary">70</name>
    <name evidence="1" type="ORF">PBI_THONKO_70</name>
</gene>
<reference evidence="2" key="1">
    <citation type="submission" date="2018-07" db="EMBL/GenBank/DDBJ databases">
        <authorList>
            <person name="Quirk P.G."/>
            <person name="Krulwich T.A."/>
        </authorList>
    </citation>
    <scope>NUCLEOTIDE SEQUENCE [LARGE SCALE GENOMIC DNA]</scope>
</reference>
<evidence type="ECO:0000313" key="1">
    <source>
        <dbReference type="EMBL" id="AXN53379.1"/>
    </source>
</evidence>
<sequence>MIWRLLAVLLDRGPRYRICEDPDQLGYWAEPIED</sequence>
<proteinExistence type="predicted"/>
<dbReference type="EMBL" id="MH632120">
    <property type="protein sequence ID" value="AXN53379.1"/>
    <property type="molecule type" value="Genomic_DNA"/>
</dbReference>
<dbReference type="GeneID" id="60320825"/>
<evidence type="ECO:0000313" key="2">
    <source>
        <dbReference type="Proteomes" id="UP000259812"/>
    </source>
</evidence>
<organism evidence="1 2">
    <name type="scientific">Mycobacterium phage Thonko</name>
    <dbReference type="NCBI Taxonomy" id="2282910"/>
    <lineage>
        <taxon>Viruses</taxon>
        <taxon>Duplodnaviria</taxon>
        <taxon>Heunggongvirae</taxon>
        <taxon>Uroviricota</taxon>
        <taxon>Caudoviricetes</taxon>
        <taxon>Bclasvirinae</taxon>
        <taxon>Thonkovirus</taxon>
        <taxon>Thonkovirus thonko</taxon>
    </lineage>
</organism>
<dbReference type="RefSeq" id="YP_009949421.1">
    <property type="nucleotide sequence ID" value="NC_051580.1"/>
</dbReference>
<protein>
    <submittedName>
        <fullName evidence="1">Uncharacterized protein</fullName>
    </submittedName>
</protein>